<dbReference type="SUPFAM" id="SSF53927">
    <property type="entry name" value="Cytidine deaminase-like"/>
    <property type="match status" value="1"/>
</dbReference>
<comment type="caution">
    <text evidence="4">The sequence shown here is derived from an EMBL/GenBank/DDBJ whole genome shotgun (WGS) entry which is preliminary data.</text>
</comment>
<evidence type="ECO:0000256" key="1">
    <source>
        <dbReference type="ARBA" id="ARBA00022723"/>
    </source>
</evidence>
<dbReference type="GO" id="GO:0008270">
    <property type="term" value="F:zinc ion binding"/>
    <property type="evidence" value="ECO:0007669"/>
    <property type="project" value="InterPro"/>
</dbReference>
<evidence type="ECO:0000256" key="2">
    <source>
        <dbReference type="ARBA" id="ARBA00022833"/>
    </source>
</evidence>
<dbReference type="AlphaFoldDB" id="A0A9D9DZ27"/>
<sequence length="160" mass="17993">MTEKDKELLRRTIVIAHSAMEKGNHPFGALLADEDGNILMEQGNEFQEGGSAYHAETLLLLKAAKRYSPDFLKKCTLYSNFEPCCMCTGALYWTNVGRLVFGATEKDLLRFTGDNEENPTFSLSSREVVSHGQKEIVIEGPSDDSELVEAICRDHLDFWK</sequence>
<reference evidence="4" key="2">
    <citation type="journal article" date="2021" name="PeerJ">
        <title>Extensive microbial diversity within the chicken gut microbiome revealed by metagenomics and culture.</title>
        <authorList>
            <person name="Gilroy R."/>
            <person name="Ravi A."/>
            <person name="Getino M."/>
            <person name="Pursley I."/>
            <person name="Horton D.L."/>
            <person name="Alikhan N.F."/>
            <person name="Baker D."/>
            <person name="Gharbi K."/>
            <person name="Hall N."/>
            <person name="Watson M."/>
            <person name="Adriaenssens E.M."/>
            <person name="Foster-Nyarko E."/>
            <person name="Jarju S."/>
            <person name="Secka A."/>
            <person name="Antonio M."/>
            <person name="Oren A."/>
            <person name="Chaudhuri R.R."/>
            <person name="La Ragione R."/>
            <person name="Hildebrand F."/>
            <person name="Pallen M.J."/>
        </authorList>
    </citation>
    <scope>NUCLEOTIDE SEQUENCE</scope>
    <source>
        <strain evidence="4">7293</strain>
    </source>
</reference>
<dbReference type="PANTHER" id="PTHR11079">
    <property type="entry name" value="CYTOSINE DEAMINASE FAMILY MEMBER"/>
    <property type="match status" value="1"/>
</dbReference>
<evidence type="ECO:0000313" key="5">
    <source>
        <dbReference type="Proteomes" id="UP000823615"/>
    </source>
</evidence>
<keyword evidence="1" id="KW-0479">Metal-binding</keyword>
<dbReference type="InterPro" id="IPR016192">
    <property type="entry name" value="APOBEC/CMP_deaminase_Zn-bd"/>
</dbReference>
<proteinExistence type="predicted"/>
<organism evidence="4 5">
    <name type="scientific">Candidatus Ornithospirochaeta stercoripullorum</name>
    <dbReference type="NCBI Taxonomy" id="2840899"/>
    <lineage>
        <taxon>Bacteria</taxon>
        <taxon>Pseudomonadati</taxon>
        <taxon>Spirochaetota</taxon>
        <taxon>Spirochaetia</taxon>
        <taxon>Spirochaetales</taxon>
        <taxon>Spirochaetaceae</taxon>
        <taxon>Spirochaetaceae incertae sedis</taxon>
        <taxon>Candidatus Ornithospirochaeta</taxon>
    </lineage>
</organism>
<dbReference type="Gene3D" id="3.40.140.10">
    <property type="entry name" value="Cytidine Deaminase, domain 2"/>
    <property type="match status" value="1"/>
</dbReference>
<dbReference type="PROSITE" id="PS00903">
    <property type="entry name" value="CYT_DCMP_DEAMINASES_1"/>
    <property type="match status" value="1"/>
</dbReference>
<gene>
    <name evidence="4" type="ORF">IAA97_00560</name>
</gene>
<evidence type="ECO:0000313" key="4">
    <source>
        <dbReference type="EMBL" id="MBO8435463.1"/>
    </source>
</evidence>
<evidence type="ECO:0000259" key="3">
    <source>
        <dbReference type="PROSITE" id="PS51747"/>
    </source>
</evidence>
<dbReference type="PANTHER" id="PTHR11079:SF179">
    <property type="entry name" value="TRNA(ADENINE(34)) DEAMINASE, CHLOROPLASTIC"/>
    <property type="match status" value="1"/>
</dbReference>
<dbReference type="PROSITE" id="PS51747">
    <property type="entry name" value="CYT_DCMP_DEAMINASES_2"/>
    <property type="match status" value="1"/>
</dbReference>
<dbReference type="InterPro" id="IPR002125">
    <property type="entry name" value="CMP_dCMP_dom"/>
</dbReference>
<dbReference type="CDD" id="cd01285">
    <property type="entry name" value="nucleoside_deaminase"/>
    <property type="match status" value="1"/>
</dbReference>
<dbReference type="EMBL" id="JADIMT010000009">
    <property type="protein sequence ID" value="MBO8435463.1"/>
    <property type="molecule type" value="Genomic_DNA"/>
</dbReference>
<accession>A0A9D9DZ27</accession>
<dbReference type="InterPro" id="IPR016193">
    <property type="entry name" value="Cytidine_deaminase-like"/>
</dbReference>
<feature type="domain" description="CMP/dCMP-type deaminase" evidence="3">
    <location>
        <begin position="3"/>
        <end position="125"/>
    </location>
</feature>
<reference evidence="4" key="1">
    <citation type="submission" date="2020-10" db="EMBL/GenBank/DDBJ databases">
        <authorList>
            <person name="Gilroy R."/>
        </authorList>
    </citation>
    <scope>NUCLEOTIDE SEQUENCE</scope>
    <source>
        <strain evidence="4">7293</strain>
    </source>
</reference>
<protein>
    <submittedName>
        <fullName evidence="4">Nucleoside deaminase</fullName>
    </submittedName>
</protein>
<dbReference type="GO" id="GO:0016787">
    <property type="term" value="F:hydrolase activity"/>
    <property type="evidence" value="ECO:0007669"/>
    <property type="project" value="InterPro"/>
</dbReference>
<keyword evidence="2" id="KW-0862">Zinc</keyword>
<name>A0A9D9DZ27_9SPIO</name>
<dbReference type="Proteomes" id="UP000823615">
    <property type="component" value="Unassembled WGS sequence"/>
</dbReference>
<dbReference type="Pfam" id="PF00383">
    <property type="entry name" value="dCMP_cyt_deam_1"/>
    <property type="match status" value="1"/>
</dbReference>